<proteinExistence type="predicted"/>
<keyword evidence="1" id="KW-1133">Transmembrane helix</keyword>
<evidence type="ECO:0000256" key="1">
    <source>
        <dbReference type="SAM" id="Phobius"/>
    </source>
</evidence>
<feature type="transmembrane region" description="Helical" evidence="1">
    <location>
        <begin position="20"/>
        <end position="40"/>
    </location>
</feature>
<dbReference type="OrthoDB" id="3727872at2"/>
<evidence type="ECO:0000313" key="3">
    <source>
        <dbReference type="Proteomes" id="UP000053244"/>
    </source>
</evidence>
<sequence>MDAYRKTAPPAPPARPRSRAVTVAAITVFGAAALTAAILARFDRAAPPTTLVPLLPAAQPTVGFGPSPESWPLGTGPQAELEFTHRDDLAALDLLGQYAAELAAPPAGRTDPAAVLAEHQRLRRDLASDDHQVVLLRSTDLNHPVSEPGSWLTVALGDFPDQDAVTGWCHTISAAHCVPRRLDPPR</sequence>
<dbReference type="RefSeq" id="WP_067696321.1">
    <property type="nucleotide sequence ID" value="NZ_LLZH01000268.1"/>
</dbReference>
<dbReference type="AlphaFoldDB" id="A0A101JN35"/>
<evidence type="ECO:0000313" key="2">
    <source>
        <dbReference type="EMBL" id="KUL29970.1"/>
    </source>
</evidence>
<dbReference type="Proteomes" id="UP000053244">
    <property type="component" value="Unassembled WGS sequence"/>
</dbReference>
<protein>
    <submittedName>
        <fullName evidence="2">Uncharacterized protein</fullName>
    </submittedName>
</protein>
<name>A0A101JN35_9ACTN</name>
<organism evidence="2 3">
    <name type="scientific">Actinoplanes awajinensis subsp. mycoplanecinus</name>
    <dbReference type="NCBI Taxonomy" id="135947"/>
    <lineage>
        <taxon>Bacteria</taxon>
        <taxon>Bacillati</taxon>
        <taxon>Actinomycetota</taxon>
        <taxon>Actinomycetes</taxon>
        <taxon>Micromonosporales</taxon>
        <taxon>Micromonosporaceae</taxon>
        <taxon>Actinoplanes</taxon>
    </lineage>
</organism>
<keyword evidence="1" id="KW-0812">Transmembrane</keyword>
<dbReference type="EMBL" id="LLZH01000268">
    <property type="protein sequence ID" value="KUL29970.1"/>
    <property type="molecule type" value="Genomic_DNA"/>
</dbReference>
<gene>
    <name evidence="2" type="ORF">ADL15_25690</name>
</gene>
<keyword evidence="3" id="KW-1185">Reference proteome</keyword>
<keyword evidence="1" id="KW-0472">Membrane</keyword>
<accession>A0A101JN35</accession>
<reference evidence="2 3" key="1">
    <citation type="submission" date="2015-10" db="EMBL/GenBank/DDBJ databases">
        <authorList>
            <person name="Gilbert D.G."/>
        </authorList>
    </citation>
    <scope>NUCLEOTIDE SEQUENCE [LARGE SCALE GENOMIC DNA]</scope>
    <source>
        <strain evidence="2 3">NRRL B-16712</strain>
    </source>
</reference>
<comment type="caution">
    <text evidence="2">The sequence shown here is derived from an EMBL/GenBank/DDBJ whole genome shotgun (WGS) entry which is preliminary data.</text>
</comment>